<dbReference type="EMBL" id="JAUNZN010000001">
    <property type="protein sequence ID" value="KAK4831797.1"/>
    <property type="molecule type" value="Genomic_DNA"/>
</dbReference>
<keyword evidence="2" id="KW-1185">Reference proteome</keyword>
<dbReference type="AlphaFoldDB" id="A0AAN7S9E8"/>
<sequence length="122" mass="13818">MVVTGFQLDFVPPITTLWAWLFSQFSHLTVCSNSPYSFSFSVRIWWETVSKAFLKSSIRNNIWSQTKGEKWAADNSICSNSCRISLEHSGRKTGTRTVILIHPATVVTRSRQLGNASNYLKS</sequence>
<reference evidence="1 2" key="1">
    <citation type="journal article" date="2023" name="J. Hered.">
        <title>Chromosome-level genome of the wood stork (Mycteria americana) provides insight into avian chromosome evolution.</title>
        <authorList>
            <person name="Flamio R. Jr."/>
            <person name="Ramstad K.M."/>
        </authorList>
    </citation>
    <scope>NUCLEOTIDE SEQUENCE [LARGE SCALE GENOMIC DNA]</scope>
    <source>
        <strain evidence="1">JAX WOST 10</strain>
    </source>
</reference>
<evidence type="ECO:0000313" key="1">
    <source>
        <dbReference type="EMBL" id="KAK4831797.1"/>
    </source>
</evidence>
<proteinExistence type="predicted"/>
<organism evidence="1 2">
    <name type="scientific">Mycteria americana</name>
    <name type="common">Wood stork</name>
    <dbReference type="NCBI Taxonomy" id="33587"/>
    <lineage>
        <taxon>Eukaryota</taxon>
        <taxon>Metazoa</taxon>
        <taxon>Chordata</taxon>
        <taxon>Craniata</taxon>
        <taxon>Vertebrata</taxon>
        <taxon>Euteleostomi</taxon>
        <taxon>Archelosauria</taxon>
        <taxon>Archosauria</taxon>
        <taxon>Dinosauria</taxon>
        <taxon>Saurischia</taxon>
        <taxon>Theropoda</taxon>
        <taxon>Coelurosauria</taxon>
        <taxon>Aves</taxon>
        <taxon>Neognathae</taxon>
        <taxon>Neoaves</taxon>
        <taxon>Aequornithes</taxon>
        <taxon>Ciconiiformes</taxon>
        <taxon>Ciconiidae</taxon>
        <taxon>Mycteria</taxon>
    </lineage>
</organism>
<evidence type="ECO:0000313" key="2">
    <source>
        <dbReference type="Proteomes" id="UP001333110"/>
    </source>
</evidence>
<name>A0AAN7S9E8_MYCAM</name>
<dbReference type="Proteomes" id="UP001333110">
    <property type="component" value="Unassembled WGS sequence"/>
</dbReference>
<protein>
    <submittedName>
        <fullName evidence="1">Uncharacterized protein</fullName>
    </submittedName>
</protein>
<comment type="caution">
    <text evidence="1">The sequence shown here is derived from an EMBL/GenBank/DDBJ whole genome shotgun (WGS) entry which is preliminary data.</text>
</comment>
<gene>
    <name evidence="1" type="ORF">QYF61_019227</name>
</gene>
<accession>A0AAN7S9E8</accession>